<reference evidence="6 7" key="1">
    <citation type="submission" date="2018-10" db="EMBL/GenBank/DDBJ databases">
        <title>Genome assembly for a Yunnan-Guizhou Plateau 3E fish, Anabarilius grahami (Regan), and its evolutionary and genetic applications.</title>
        <authorList>
            <person name="Jiang W."/>
        </authorList>
    </citation>
    <scope>NUCLEOTIDE SEQUENCE [LARGE SCALE GENOMIC DNA]</scope>
    <source>
        <strain evidence="6">AG-KIZ</strain>
        <tissue evidence="6">Muscle</tissue>
    </source>
</reference>
<dbReference type="SMART" id="SM00614">
    <property type="entry name" value="ZnF_BED"/>
    <property type="match status" value="1"/>
</dbReference>
<organism evidence="6 7">
    <name type="scientific">Anabarilius grahami</name>
    <name type="common">Kanglang fish</name>
    <name type="synonym">Barilius grahami</name>
    <dbReference type="NCBI Taxonomy" id="495550"/>
    <lineage>
        <taxon>Eukaryota</taxon>
        <taxon>Metazoa</taxon>
        <taxon>Chordata</taxon>
        <taxon>Craniata</taxon>
        <taxon>Vertebrata</taxon>
        <taxon>Euteleostomi</taxon>
        <taxon>Actinopterygii</taxon>
        <taxon>Neopterygii</taxon>
        <taxon>Teleostei</taxon>
        <taxon>Ostariophysi</taxon>
        <taxon>Cypriniformes</taxon>
        <taxon>Xenocyprididae</taxon>
        <taxon>Xenocypridinae</taxon>
        <taxon>Xenocypridinae incertae sedis</taxon>
        <taxon>Anabarilius</taxon>
    </lineage>
</organism>
<keyword evidence="2 4" id="KW-0863">Zinc-finger</keyword>
<dbReference type="AlphaFoldDB" id="A0A3N0XQN1"/>
<dbReference type="InterPro" id="IPR003656">
    <property type="entry name" value="Znf_BED"/>
</dbReference>
<evidence type="ECO:0000256" key="1">
    <source>
        <dbReference type="ARBA" id="ARBA00022723"/>
    </source>
</evidence>
<evidence type="ECO:0000259" key="5">
    <source>
        <dbReference type="PROSITE" id="PS50808"/>
    </source>
</evidence>
<evidence type="ECO:0000313" key="7">
    <source>
        <dbReference type="Proteomes" id="UP000281406"/>
    </source>
</evidence>
<evidence type="ECO:0000256" key="2">
    <source>
        <dbReference type="ARBA" id="ARBA00022771"/>
    </source>
</evidence>
<evidence type="ECO:0000313" key="6">
    <source>
        <dbReference type="EMBL" id="ROJ25272.1"/>
    </source>
</evidence>
<keyword evidence="3" id="KW-0862">Zinc</keyword>
<dbReference type="SUPFAM" id="SSF57667">
    <property type="entry name" value="beta-beta-alpha zinc fingers"/>
    <property type="match status" value="1"/>
</dbReference>
<dbReference type="Pfam" id="PF02892">
    <property type="entry name" value="zf-BED"/>
    <property type="match status" value="1"/>
</dbReference>
<dbReference type="GO" id="GO:0003677">
    <property type="term" value="F:DNA binding"/>
    <property type="evidence" value="ECO:0007669"/>
    <property type="project" value="InterPro"/>
</dbReference>
<protein>
    <recommendedName>
        <fullName evidence="5">BED-type domain-containing protein</fullName>
    </recommendedName>
</protein>
<comment type="caution">
    <text evidence="6">The sequence shown here is derived from an EMBL/GenBank/DDBJ whole genome shotgun (WGS) entry which is preliminary data.</text>
</comment>
<dbReference type="Proteomes" id="UP000281406">
    <property type="component" value="Unassembled WGS sequence"/>
</dbReference>
<dbReference type="OrthoDB" id="1607513at2759"/>
<sequence>MKRAKRSTVWDHFDRKGEEVTCKICHTVLKYSSSTSTMQYHLRTKHPQASSDEWQQTLPSMLTGRRCDARRSEEITEPLMIQKQKLTSI</sequence>
<gene>
    <name evidence="6" type="ORF">DPX16_20085</name>
</gene>
<feature type="domain" description="BED-type" evidence="5">
    <location>
        <begin position="4"/>
        <end position="53"/>
    </location>
</feature>
<name>A0A3N0XQN1_ANAGA</name>
<dbReference type="EMBL" id="RJVU01063416">
    <property type="protein sequence ID" value="ROJ25272.1"/>
    <property type="molecule type" value="Genomic_DNA"/>
</dbReference>
<accession>A0A3N0XQN1</accession>
<keyword evidence="7" id="KW-1185">Reference proteome</keyword>
<evidence type="ECO:0000256" key="3">
    <source>
        <dbReference type="ARBA" id="ARBA00022833"/>
    </source>
</evidence>
<evidence type="ECO:0000256" key="4">
    <source>
        <dbReference type="PROSITE-ProRule" id="PRU00027"/>
    </source>
</evidence>
<proteinExistence type="predicted"/>
<dbReference type="InterPro" id="IPR036236">
    <property type="entry name" value="Znf_C2H2_sf"/>
</dbReference>
<keyword evidence="1" id="KW-0479">Metal-binding</keyword>
<dbReference type="PROSITE" id="PS50808">
    <property type="entry name" value="ZF_BED"/>
    <property type="match status" value="1"/>
</dbReference>
<dbReference type="GO" id="GO:0008270">
    <property type="term" value="F:zinc ion binding"/>
    <property type="evidence" value="ECO:0007669"/>
    <property type="project" value="UniProtKB-KW"/>
</dbReference>